<keyword evidence="3" id="KW-0479">Metal-binding</keyword>
<evidence type="ECO:0000313" key="6">
    <source>
        <dbReference type="EMBL" id="AEI82666.1"/>
    </source>
</evidence>
<evidence type="ECO:0000256" key="3">
    <source>
        <dbReference type="ARBA" id="ARBA00022723"/>
    </source>
</evidence>
<keyword evidence="6" id="KW-0413">Isomerase</keyword>
<dbReference type="Proteomes" id="UP000006798">
    <property type="component" value="Plasmid pBB1"/>
</dbReference>
<evidence type="ECO:0000313" key="7">
    <source>
        <dbReference type="Proteomes" id="UP000006798"/>
    </source>
</evidence>
<reference evidence="6 7" key="1">
    <citation type="journal article" date="2011" name="J. Bacteriol.">
        <title>Complete genome sequence of the type strain Cupriavidus necator N-1.</title>
        <authorList>
            <person name="Poehlein A."/>
            <person name="Kusian B."/>
            <person name="Friedrich B."/>
            <person name="Daniel R."/>
            <person name="Bowien B."/>
        </authorList>
    </citation>
    <scope>NUCLEOTIDE SEQUENCE [LARGE SCALE GENOMIC DNA]</scope>
    <source>
        <strain evidence="7">ATCC 43291 / DSM 13513 / CCUG 52238 / LMG 8453 / N-1</strain>
        <plasmid evidence="6 7">pBB1</plasmid>
    </source>
</reference>
<comment type="similarity">
    <text evidence="2">Belongs to the FAH family.</text>
</comment>
<evidence type="ECO:0000256" key="2">
    <source>
        <dbReference type="ARBA" id="ARBA00010211"/>
    </source>
</evidence>
<dbReference type="FunFam" id="3.90.850.10:FF:000002">
    <property type="entry name" value="2-hydroxyhepta-2,4-diene-1,7-dioate isomerase"/>
    <property type="match status" value="1"/>
</dbReference>
<geneLocation type="plasmid" evidence="6 7">
    <name>pBB1</name>
</geneLocation>
<evidence type="ECO:0000256" key="1">
    <source>
        <dbReference type="ARBA" id="ARBA00001946"/>
    </source>
</evidence>
<dbReference type="HOGENOM" id="CLU_028458_3_0_4"/>
<keyword evidence="4" id="KW-0378">Hydrolase</keyword>
<dbReference type="KEGG" id="cnc:CNE_BB1p12670"/>
<dbReference type="GO" id="GO:0008704">
    <property type="term" value="F:5-carboxymethyl-2-hydroxymuconate delta-isomerase activity"/>
    <property type="evidence" value="ECO:0007669"/>
    <property type="project" value="UniProtKB-EC"/>
</dbReference>
<dbReference type="SUPFAM" id="SSF56529">
    <property type="entry name" value="FAH"/>
    <property type="match status" value="1"/>
</dbReference>
<dbReference type="Gene3D" id="3.90.850.10">
    <property type="entry name" value="Fumarylacetoacetase-like, C-terminal domain"/>
    <property type="match status" value="1"/>
</dbReference>
<comment type="cofactor">
    <cofactor evidence="1">
        <name>Mg(2+)</name>
        <dbReference type="ChEBI" id="CHEBI:18420"/>
    </cofactor>
</comment>
<evidence type="ECO:0000256" key="4">
    <source>
        <dbReference type="ARBA" id="ARBA00022801"/>
    </source>
</evidence>
<feature type="domain" description="Fumarylacetoacetase-like C-terminal" evidence="5">
    <location>
        <begin position="78"/>
        <end position="283"/>
    </location>
</feature>
<gene>
    <name evidence="6" type="ordered locus">CNE_BB1p12670</name>
</gene>
<dbReference type="GO" id="GO:0019752">
    <property type="term" value="P:carboxylic acid metabolic process"/>
    <property type="evidence" value="ECO:0007669"/>
    <property type="project" value="UniProtKB-ARBA"/>
</dbReference>
<dbReference type="PANTHER" id="PTHR42796:SF4">
    <property type="entry name" value="FUMARYLACETOACETATE HYDROLASE DOMAIN-CONTAINING PROTEIN 2A"/>
    <property type="match status" value="1"/>
</dbReference>
<evidence type="ECO:0000259" key="5">
    <source>
        <dbReference type="Pfam" id="PF01557"/>
    </source>
</evidence>
<dbReference type="InterPro" id="IPR011234">
    <property type="entry name" value="Fumarylacetoacetase-like_C"/>
</dbReference>
<keyword evidence="6" id="KW-0614">Plasmid</keyword>
<dbReference type="GeneID" id="34311886"/>
<dbReference type="InterPro" id="IPR051121">
    <property type="entry name" value="FAH"/>
</dbReference>
<organism evidence="6 7">
    <name type="scientific">Cupriavidus necator (strain ATCC 43291 / DSM 13513 / CCUG 52238 / LMG 8453 / N-1)</name>
    <name type="common">Ralstonia eutropha</name>
    <dbReference type="NCBI Taxonomy" id="1042878"/>
    <lineage>
        <taxon>Bacteria</taxon>
        <taxon>Pseudomonadati</taxon>
        <taxon>Pseudomonadota</taxon>
        <taxon>Betaproteobacteria</taxon>
        <taxon>Burkholderiales</taxon>
        <taxon>Burkholderiaceae</taxon>
        <taxon>Cupriavidus</taxon>
    </lineage>
</organism>
<name>F8GVP6_CUPNN</name>
<dbReference type="PANTHER" id="PTHR42796">
    <property type="entry name" value="FUMARYLACETOACETATE HYDROLASE DOMAIN-CONTAINING PROTEIN 2A-RELATED"/>
    <property type="match status" value="1"/>
</dbReference>
<sequence length="288" mass="31611">MKLVSYLDRTRAVPQPSYGAVVGSSIIDLAVPIAKTLREALALEGIDGIAQRLAERENENGIPLSDATLLPPITDPQKILCIGLNYLLHAQEAKLPVPERPSVFVRFSSSFVGHREPVVRPAESEQFDYEAELAVIIGRPARRIKEEEALQYVAGYSCIAENSVRDWQRHSTQATAGKNFVSSGGFGPWLVTQDEVPAPEELTVLGRLNGETVQRDWVSNMIFPVARLVAYLSTFTELMPGDVIATGTPAGVGMSRQPPRYLRHGDVFEVAIKGVGELCNTVRNEFQN</sequence>
<dbReference type="GO" id="GO:0016787">
    <property type="term" value="F:hydrolase activity"/>
    <property type="evidence" value="ECO:0007669"/>
    <property type="project" value="UniProtKB-KW"/>
</dbReference>
<dbReference type="Pfam" id="PF01557">
    <property type="entry name" value="FAA_hydrolase"/>
    <property type="match status" value="1"/>
</dbReference>
<proteinExistence type="inferred from homology"/>
<dbReference type="InterPro" id="IPR036663">
    <property type="entry name" value="Fumarylacetoacetase_C_sf"/>
</dbReference>
<accession>F8GVP6</accession>
<dbReference type="GO" id="GO:0046872">
    <property type="term" value="F:metal ion binding"/>
    <property type="evidence" value="ECO:0007669"/>
    <property type="project" value="UniProtKB-KW"/>
</dbReference>
<dbReference type="EC" id="5.3.3.10" evidence="6"/>
<protein>
    <submittedName>
        <fullName evidence="6">5-carboxymethyl-2-hydroxymuconate delta-isomerase</fullName>
        <ecNumber evidence="6">5.3.3.10</ecNumber>
    </submittedName>
</protein>
<dbReference type="RefSeq" id="WP_013959698.1">
    <property type="nucleotide sequence ID" value="NC_015727.1"/>
</dbReference>
<dbReference type="EMBL" id="CP002879">
    <property type="protein sequence ID" value="AEI82666.1"/>
    <property type="molecule type" value="Genomic_DNA"/>
</dbReference>
<dbReference type="AlphaFoldDB" id="F8GVP6"/>